<sequence length="337" mass="38279">MLLTELPIELLGMVFSDLQQSHHLGSLASLQRTCKIFHTLTTPYIYRNVIISEVRLMDLLKTIGDTLITHRDIDMSSPISKISPPSGYRLTIATFEATRKVTLIESTVDDGAPPLYKDTPILIRRVASIMKRRMFINLKYLEIHIRRNPSSLFTCTISQLAKLNKPKAICIHFLQDASDGIDQDSLRSFPLLPLLGQYSKTKDIKVIAHHAYTSIVLVQCFLCYEMRVSVYDSDLSFTTWASNLGILSSCLLLTPITTKLRIILHEGDGCDGYDIEEIIQDTLERCETAVKLMHSELSQKMKQKTSLPNALKWIRQIEWVYGDKVKEEPPCEICGCE</sequence>
<reference evidence="3" key="2">
    <citation type="submission" date="2013-07" db="EMBL/GenBank/DDBJ databases">
        <authorList>
            <consortium name="The Broad Institute Genome Sequencing Platform"/>
            <person name="Cuomo C."/>
            <person name="Litvintseva A."/>
            <person name="Chen Y."/>
            <person name="Heitman J."/>
            <person name="Sun S."/>
            <person name="Springer D."/>
            <person name="Dromer F."/>
            <person name="Young S.K."/>
            <person name="Zeng Q."/>
            <person name="Gargeya S."/>
            <person name="Fitzgerald M."/>
            <person name="Abouelleil A."/>
            <person name="Alvarado L."/>
            <person name="Berlin A.M."/>
            <person name="Chapman S.B."/>
            <person name="Dewar J."/>
            <person name="Goldberg J."/>
            <person name="Griggs A."/>
            <person name="Gujja S."/>
            <person name="Hansen M."/>
            <person name="Howarth C."/>
            <person name="Imamovic A."/>
            <person name="Larimer J."/>
            <person name="McCowan C."/>
            <person name="Murphy C."/>
            <person name="Pearson M."/>
            <person name="Priest M."/>
            <person name="Roberts A."/>
            <person name="Saif S."/>
            <person name="Shea T."/>
            <person name="Sykes S."/>
            <person name="Wortman J."/>
            <person name="Nusbaum C."/>
            <person name="Birren B."/>
        </authorList>
    </citation>
    <scope>NUCLEOTIDE SEQUENCE</scope>
    <source>
        <strain evidence="3">CBS 10737</strain>
    </source>
</reference>
<dbReference type="OrthoDB" id="2565351at2759"/>
<evidence type="ECO:0000313" key="2">
    <source>
        <dbReference type="EMBL" id="OCF51086.1"/>
    </source>
</evidence>
<dbReference type="EMBL" id="CP144521">
    <property type="protein sequence ID" value="WWC68862.1"/>
    <property type="molecule type" value="Genomic_DNA"/>
</dbReference>
<evidence type="ECO:0000259" key="1">
    <source>
        <dbReference type="PROSITE" id="PS50181"/>
    </source>
</evidence>
<dbReference type="KEGG" id="kpin:30171521"/>
<dbReference type="InterPro" id="IPR001810">
    <property type="entry name" value="F-box_dom"/>
</dbReference>
<name>A0A1B9I6D2_9TREE</name>
<proteinExistence type="predicted"/>
<keyword evidence="4" id="KW-1185">Reference proteome</keyword>
<dbReference type="AlphaFoldDB" id="A0A1B9I6D2"/>
<accession>A0A1B9I6D2</accession>
<reference evidence="2" key="3">
    <citation type="submission" date="2016-07" db="EMBL/GenBank/DDBJ databases">
        <title>Evolution of pathogenesis and genome organization in the Tremellales.</title>
        <authorList>
            <person name="Cuomo C."/>
            <person name="Litvintseva A."/>
            <person name="Heitman J."/>
            <person name="Chen Y."/>
            <person name="Sun S."/>
            <person name="Springer D."/>
            <person name="Dromer F."/>
            <person name="Young S."/>
            <person name="Zeng Q."/>
            <person name="Chapman S."/>
            <person name="Gujja S."/>
            <person name="Saif S."/>
            <person name="Birren B."/>
        </authorList>
    </citation>
    <scope>NUCLEOTIDE SEQUENCE</scope>
    <source>
        <strain evidence="2">CBS 10737</strain>
    </source>
</reference>
<evidence type="ECO:0000313" key="4">
    <source>
        <dbReference type="Proteomes" id="UP000094020"/>
    </source>
</evidence>
<evidence type="ECO:0000313" key="3">
    <source>
        <dbReference type="EMBL" id="WWC68862.1"/>
    </source>
</evidence>
<feature type="domain" description="F-box" evidence="1">
    <location>
        <begin position="1"/>
        <end position="49"/>
    </location>
</feature>
<organism evidence="2">
    <name type="scientific">Kwoniella pini CBS 10737</name>
    <dbReference type="NCBI Taxonomy" id="1296096"/>
    <lineage>
        <taxon>Eukaryota</taxon>
        <taxon>Fungi</taxon>
        <taxon>Dikarya</taxon>
        <taxon>Basidiomycota</taxon>
        <taxon>Agaricomycotina</taxon>
        <taxon>Tremellomycetes</taxon>
        <taxon>Tremellales</taxon>
        <taxon>Cryptococcaceae</taxon>
        <taxon>Kwoniella</taxon>
    </lineage>
</organism>
<protein>
    <recommendedName>
        <fullName evidence="1">F-box domain-containing protein</fullName>
    </recommendedName>
</protein>
<dbReference type="Proteomes" id="UP000094020">
    <property type="component" value="Chromosome 3"/>
</dbReference>
<reference evidence="3" key="4">
    <citation type="submission" date="2024-02" db="EMBL/GenBank/DDBJ databases">
        <title>Comparative genomics of Cryptococcus and Kwoniella reveals pathogenesis evolution and contrasting modes of karyotype evolution via chromosome fusion or intercentromeric recombination.</title>
        <authorList>
            <person name="Coelho M.A."/>
            <person name="David-Palma M."/>
            <person name="Shea T."/>
            <person name="Bowers K."/>
            <person name="McGinley-Smith S."/>
            <person name="Mohammad A.W."/>
            <person name="Gnirke A."/>
            <person name="Yurkov A.M."/>
            <person name="Nowrousian M."/>
            <person name="Sun S."/>
            <person name="Cuomo C.A."/>
            <person name="Heitman J."/>
        </authorList>
    </citation>
    <scope>NUCLEOTIDE SEQUENCE</scope>
    <source>
        <strain evidence="3">CBS 10737</strain>
    </source>
</reference>
<dbReference type="PROSITE" id="PS50181">
    <property type="entry name" value="FBOX"/>
    <property type="match status" value="1"/>
</dbReference>
<reference evidence="2" key="1">
    <citation type="submission" date="2013-07" db="EMBL/GenBank/DDBJ databases">
        <title>The Genome Sequence of Cryptococcus pinus CBS10737.</title>
        <authorList>
            <consortium name="The Broad Institute Genome Sequencing Platform"/>
            <person name="Cuomo C."/>
            <person name="Litvintseva A."/>
            <person name="Chen Y."/>
            <person name="Heitman J."/>
            <person name="Sun S."/>
            <person name="Springer D."/>
            <person name="Dromer F."/>
            <person name="Young S.K."/>
            <person name="Zeng Q."/>
            <person name="Gargeya S."/>
            <person name="Fitzgerald M."/>
            <person name="Abouelleil A."/>
            <person name="Alvarado L."/>
            <person name="Berlin A.M."/>
            <person name="Chapman S.B."/>
            <person name="Dewar J."/>
            <person name="Goldberg J."/>
            <person name="Griggs A."/>
            <person name="Gujja S."/>
            <person name="Hansen M."/>
            <person name="Howarth C."/>
            <person name="Imamovic A."/>
            <person name="Larimer J."/>
            <person name="McCowan C."/>
            <person name="Murphy C."/>
            <person name="Pearson M."/>
            <person name="Priest M."/>
            <person name="Roberts A."/>
            <person name="Saif S."/>
            <person name="Shea T."/>
            <person name="Sykes S."/>
            <person name="Wortman J."/>
            <person name="Nusbaum C."/>
            <person name="Birren B."/>
        </authorList>
    </citation>
    <scope>NUCLEOTIDE SEQUENCE [LARGE SCALE GENOMIC DNA]</scope>
    <source>
        <strain evidence="2">CBS 10737</strain>
    </source>
</reference>
<dbReference type="RefSeq" id="XP_019012305.1">
    <property type="nucleotide sequence ID" value="XM_019154902.1"/>
</dbReference>
<gene>
    <name evidence="2" type="ORF">I206_03152</name>
    <name evidence="3" type="ORF">I206_102798</name>
</gene>
<dbReference type="GeneID" id="30171521"/>
<dbReference type="EMBL" id="KI894009">
    <property type="protein sequence ID" value="OCF51086.1"/>
    <property type="molecule type" value="Genomic_DNA"/>
</dbReference>